<feature type="compositionally biased region" description="Basic and acidic residues" evidence="5">
    <location>
        <begin position="64"/>
        <end position="77"/>
    </location>
</feature>
<dbReference type="Pfam" id="PF00176">
    <property type="entry name" value="SNF2-rel_dom"/>
    <property type="match status" value="1"/>
</dbReference>
<dbReference type="GO" id="GO:0016787">
    <property type="term" value="F:hydrolase activity"/>
    <property type="evidence" value="ECO:0007669"/>
    <property type="project" value="UniProtKB-KW"/>
</dbReference>
<dbReference type="InterPro" id="IPR027417">
    <property type="entry name" value="P-loop_NTPase"/>
</dbReference>
<evidence type="ECO:0000313" key="10">
    <source>
        <dbReference type="Proteomes" id="UP000275078"/>
    </source>
</evidence>
<dbReference type="AlphaFoldDB" id="A0A3N4HDW0"/>
<gene>
    <name evidence="9" type="ORF">BJ508DRAFT_419475</name>
</gene>
<keyword evidence="1" id="KW-0547">Nucleotide-binding</keyword>
<keyword evidence="2" id="KW-0378">Hydrolase</keyword>
<dbReference type="Gene3D" id="3.40.50.300">
    <property type="entry name" value="P-loop containing nucleotide triphosphate hydrolases"/>
    <property type="match status" value="1"/>
</dbReference>
<sequence>MDADGCSVLTGRISDSADLFPPAKRRRFTEPESPKLSFPSPSPQRTFFNPDTIHSPFATNRQTESLKRTREHSPEGLQWRRERATCTNPTNFVSTNSHAGFSDTLDDEPRTAAVDHAQLTNTAEEARFETERAESNLVCYGVIGDIELETARKIHVRSFGDTMAKGRFRKLKAFVDQTYGYISIHLSNGKFLGMLECRIKSAVGAISKTVPLCIEAFLDIEDQQVEKQKLKILVTLNGSHADTTAVADVLYGYDLFLEKPDPEISNLPYKNPQELEIPSELLEQFRSMELARPSTVLRKVEVKDMLSELWKSDRGPLRLETCRFTEHIETPLLPHQIEALSFLRAREEESNASERSFNYMSSSLGGLLADDMGLGKSLTALALVASTVPQSITADDSSSRLPTLIVVTTSTLSLWEDELSRHLRPDRLRSLTYHGPRRKSRSKMFHQHDIVLTTYDIVVQDWSSKTLHNIEWLRVILDEAHLIRNHTTKRSKAVSALLTNRRWALTGTPIQNRLSDLGGILHFLKLHPYPSFASFSQNILKHLKNGDNSRLKLVHDLLQSIALRRTKNVLKDLPSREDFIEELEFSEEERKVYEICKRESIRRIDSVLDSNGSDPGGISRVAGPKIMHCILIQRQVCCHSTALLPPDIRARLHSAQAEELLRPISEDSETLSVECESCNVKFEPKEGNSFEFCFHLICDTCTGSLQTKSCPVCIPEEALEETKKTKCKRRESDEEWFTGIGYEGPSTKVLALVRNLEAAVAEDPPVKSVIFSCWTRMLFLIGYHLEKVGIKYLRIDGSMSIKDRTAVLDEFKSGSERLVLLMSIGTGCVGLNLSAASHVHLMEPQWNPMVESQALDRVYRLGQTRPVKTIRYIVKDTFEKNMLELQEKKLLQITLTLDAPRAEAMRGRLMDLKRIFS</sequence>
<dbReference type="GO" id="GO:0005524">
    <property type="term" value="F:ATP binding"/>
    <property type="evidence" value="ECO:0007669"/>
    <property type="project" value="UniProtKB-KW"/>
</dbReference>
<dbReference type="PROSITE" id="PS51192">
    <property type="entry name" value="HELICASE_ATP_BIND_1"/>
    <property type="match status" value="1"/>
</dbReference>
<evidence type="ECO:0000256" key="3">
    <source>
        <dbReference type="ARBA" id="ARBA00022840"/>
    </source>
</evidence>
<reference evidence="9 10" key="1">
    <citation type="journal article" date="2018" name="Nat. Ecol. Evol.">
        <title>Pezizomycetes genomes reveal the molecular basis of ectomycorrhizal truffle lifestyle.</title>
        <authorList>
            <person name="Murat C."/>
            <person name="Payen T."/>
            <person name="Noel B."/>
            <person name="Kuo A."/>
            <person name="Morin E."/>
            <person name="Chen J."/>
            <person name="Kohler A."/>
            <person name="Krizsan K."/>
            <person name="Balestrini R."/>
            <person name="Da Silva C."/>
            <person name="Montanini B."/>
            <person name="Hainaut M."/>
            <person name="Levati E."/>
            <person name="Barry K.W."/>
            <person name="Belfiori B."/>
            <person name="Cichocki N."/>
            <person name="Clum A."/>
            <person name="Dockter R.B."/>
            <person name="Fauchery L."/>
            <person name="Guy J."/>
            <person name="Iotti M."/>
            <person name="Le Tacon F."/>
            <person name="Lindquist E.A."/>
            <person name="Lipzen A."/>
            <person name="Malagnac F."/>
            <person name="Mello A."/>
            <person name="Molinier V."/>
            <person name="Miyauchi S."/>
            <person name="Poulain J."/>
            <person name="Riccioni C."/>
            <person name="Rubini A."/>
            <person name="Sitrit Y."/>
            <person name="Splivallo R."/>
            <person name="Traeger S."/>
            <person name="Wang M."/>
            <person name="Zifcakova L."/>
            <person name="Wipf D."/>
            <person name="Zambonelli A."/>
            <person name="Paolocci F."/>
            <person name="Nowrousian M."/>
            <person name="Ottonello S."/>
            <person name="Baldrian P."/>
            <person name="Spatafora J.W."/>
            <person name="Henrissat B."/>
            <person name="Nagy L.G."/>
            <person name="Aury J.M."/>
            <person name="Wincker P."/>
            <person name="Grigoriev I.V."/>
            <person name="Bonfante P."/>
            <person name="Martin F.M."/>
        </authorList>
    </citation>
    <scope>NUCLEOTIDE SEQUENCE [LARGE SCALE GENOMIC DNA]</scope>
    <source>
        <strain evidence="9 10">RN42</strain>
    </source>
</reference>
<keyword evidence="4" id="KW-0479">Metal-binding</keyword>
<dbReference type="CDD" id="cd18008">
    <property type="entry name" value="DEXDc_SHPRH-like"/>
    <property type="match status" value="1"/>
</dbReference>
<feature type="domain" description="RING-type" evidence="6">
    <location>
        <begin position="675"/>
        <end position="713"/>
    </location>
</feature>
<dbReference type="SMART" id="SM00487">
    <property type="entry name" value="DEXDc"/>
    <property type="match status" value="1"/>
</dbReference>
<dbReference type="EMBL" id="ML119862">
    <property type="protein sequence ID" value="RPA72435.1"/>
    <property type="molecule type" value="Genomic_DNA"/>
</dbReference>
<name>A0A3N4HDW0_ASCIM</name>
<proteinExistence type="predicted"/>
<organism evidence="9 10">
    <name type="scientific">Ascobolus immersus RN42</name>
    <dbReference type="NCBI Taxonomy" id="1160509"/>
    <lineage>
        <taxon>Eukaryota</taxon>
        <taxon>Fungi</taxon>
        <taxon>Dikarya</taxon>
        <taxon>Ascomycota</taxon>
        <taxon>Pezizomycotina</taxon>
        <taxon>Pezizomycetes</taxon>
        <taxon>Pezizales</taxon>
        <taxon>Ascobolaceae</taxon>
        <taxon>Ascobolus</taxon>
    </lineage>
</organism>
<dbReference type="InterPro" id="IPR014001">
    <property type="entry name" value="Helicase_ATP-bd"/>
</dbReference>
<evidence type="ECO:0000313" key="9">
    <source>
        <dbReference type="EMBL" id="RPA72435.1"/>
    </source>
</evidence>
<dbReference type="OrthoDB" id="448448at2759"/>
<evidence type="ECO:0000256" key="5">
    <source>
        <dbReference type="SAM" id="MobiDB-lite"/>
    </source>
</evidence>
<dbReference type="InterPro" id="IPR038718">
    <property type="entry name" value="SNF2-like_sf"/>
</dbReference>
<dbReference type="GO" id="GO:0006281">
    <property type="term" value="P:DNA repair"/>
    <property type="evidence" value="ECO:0007669"/>
    <property type="project" value="TreeGrafter"/>
</dbReference>
<dbReference type="GO" id="GO:0005634">
    <property type="term" value="C:nucleus"/>
    <property type="evidence" value="ECO:0007669"/>
    <property type="project" value="TreeGrafter"/>
</dbReference>
<accession>A0A3N4HDW0</accession>
<dbReference type="PANTHER" id="PTHR45626">
    <property type="entry name" value="TRANSCRIPTION TERMINATION FACTOR 2-RELATED"/>
    <property type="match status" value="1"/>
</dbReference>
<dbReference type="InterPro" id="IPR049730">
    <property type="entry name" value="SNF2/RAD54-like_C"/>
</dbReference>
<evidence type="ECO:0000259" key="8">
    <source>
        <dbReference type="PROSITE" id="PS51194"/>
    </source>
</evidence>
<dbReference type="InterPro" id="IPR050628">
    <property type="entry name" value="SNF2_RAD54_helicase_TF"/>
</dbReference>
<feature type="domain" description="Helicase C-terminal" evidence="8">
    <location>
        <begin position="752"/>
        <end position="901"/>
    </location>
</feature>
<evidence type="ECO:0000256" key="1">
    <source>
        <dbReference type="ARBA" id="ARBA00022741"/>
    </source>
</evidence>
<dbReference type="PROSITE" id="PS51194">
    <property type="entry name" value="HELICASE_CTER"/>
    <property type="match status" value="1"/>
</dbReference>
<dbReference type="GO" id="GO:0008270">
    <property type="term" value="F:zinc ion binding"/>
    <property type="evidence" value="ECO:0007669"/>
    <property type="project" value="UniProtKB-KW"/>
</dbReference>
<dbReference type="GO" id="GO:0008094">
    <property type="term" value="F:ATP-dependent activity, acting on DNA"/>
    <property type="evidence" value="ECO:0007669"/>
    <property type="project" value="TreeGrafter"/>
</dbReference>
<keyword evidence="4" id="KW-0862">Zinc</keyword>
<feature type="domain" description="Helicase ATP-binding" evidence="7">
    <location>
        <begin position="357"/>
        <end position="527"/>
    </location>
</feature>
<keyword evidence="3" id="KW-0067">ATP-binding</keyword>
<protein>
    <submittedName>
        <fullName evidence="9">Uncharacterized protein</fullName>
    </submittedName>
</protein>
<dbReference type="PROSITE" id="PS50089">
    <property type="entry name" value="ZF_RING_2"/>
    <property type="match status" value="1"/>
</dbReference>
<evidence type="ECO:0000259" key="6">
    <source>
        <dbReference type="PROSITE" id="PS50089"/>
    </source>
</evidence>
<dbReference type="Pfam" id="PF00271">
    <property type="entry name" value="Helicase_C"/>
    <property type="match status" value="1"/>
</dbReference>
<dbReference type="Proteomes" id="UP000275078">
    <property type="component" value="Unassembled WGS sequence"/>
</dbReference>
<evidence type="ECO:0000256" key="4">
    <source>
        <dbReference type="PROSITE-ProRule" id="PRU00175"/>
    </source>
</evidence>
<dbReference type="CDD" id="cd18793">
    <property type="entry name" value="SF2_C_SNF"/>
    <property type="match status" value="1"/>
</dbReference>
<keyword evidence="4" id="KW-0863">Zinc-finger</keyword>
<evidence type="ECO:0000256" key="2">
    <source>
        <dbReference type="ARBA" id="ARBA00022801"/>
    </source>
</evidence>
<dbReference type="SMART" id="SM00490">
    <property type="entry name" value="HELICc"/>
    <property type="match status" value="1"/>
</dbReference>
<evidence type="ECO:0000259" key="7">
    <source>
        <dbReference type="PROSITE" id="PS51192"/>
    </source>
</evidence>
<dbReference type="STRING" id="1160509.A0A3N4HDW0"/>
<feature type="region of interest" description="Disordered" evidence="5">
    <location>
        <begin position="13"/>
        <end position="77"/>
    </location>
</feature>
<dbReference type="SUPFAM" id="SSF52540">
    <property type="entry name" value="P-loop containing nucleoside triphosphate hydrolases"/>
    <property type="match status" value="2"/>
</dbReference>
<keyword evidence="10" id="KW-1185">Reference proteome</keyword>
<dbReference type="InterPro" id="IPR000330">
    <property type="entry name" value="SNF2_N"/>
</dbReference>
<dbReference type="InterPro" id="IPR001841">
    <property type="entry name" value="Znf_RING"/>
</dbReference>
<dbReference type="PANTHER" id="PTHR45626:SF52">
    <property type="entry name" value="SINGLE-STRANDED DNA-DEPENDENT ATPASE (EUROFUNG)"/>
    <property type="match status" value="1"/>
</dbReference>
<dbReference type="Gene3D" id="3.40.50.10810">
    <property type="entry name" value="Tandem AAA-ATPase domain"/>
    <property type="match status" value="1"/>
</dbReference>
<dbReference type="InterPro" id="IPR001650">
    <property type="entry name" value="Helicase_C-like"/>
</dbReference>